<keyword evidence="14" id="KW-1185">Reference proteome</keyword>
<feature type="transmembrane region" description="Helical" evidence="11">
    <location>
        <begin position="12"/>
        <end position="30"/>
    </location>
</feature>
<evidence type="ECO:0000256" key="8">
    <source>
        <dbReference type="ARBA" id="ARBA00023136"/>
    </source>
</evidence>
<feature type="binding site" description="axial binding residue" evidence="10">
    <location>
        <position position="225"/>
    </location>
    <ligand>
        <name>heme c</name>
        <dbReference type="ChEBI" id="CHEBI:61717"/>
        <label>2</label>
    </ligand>
    <ligandPart>
        <name>Fe</name>
        <dbReference type="ChEBI" id="CHEBI:18248"/>
    </ligandPart>
</feature>
<dbReference type="GO" id="GO:0020037">
    <property type="term" value="F:heme binding"/>
    <property type="evidence" value="ECO:0007669"/>
    <property type="project" value="InterPro"/>
</dbReference>
<evidence type="ECO:0000256" key="6">
    <source>
        <dbReference type="ARBA" id="ARBA00022737"/>
    </source>
</evidence>
<dbReference type="InterPro" id="IPR014353">
    <property type="entry name" value="Membr-bd_ADH_cyt_c"/>
</dbReference>
<keyword evidence="11" id="KW-1133">Transmembrane helix</keyword>
<dbReference type="GO" id="GO:0016614">
    <property type="term" value="F:oxidoreductase activity, acting on CH-OH group of donors"/>
    <property type="evidence" value="ECO:0007669"/>
    <property type="project" value="InterPro"/>
</dbReference>
<comment type="subcellular location">
    <subcellularLocation>
        <location evidence="1">Cell membrane</location>
    </subcellularLocation>
</comment>
<keyword evidence="2" id="KW-1003">Cell membrane</keyword>
<evidence type="ECO:0000256" key="11">
    <source>
        <dbReference type="SAM" id="Phobius"/>
    </source>
</evidence>
<keyword evidence="11" id="KW-0812">Transmembrane</keyword>
<dbReference type="PANTHER" id="PTHR35008">
    <property type="entry name" value="BLL4482 PROTEIN-RELATED"/>
    <property type="match status" value="1"/>
</dbReference>
<protein>
    <submittedName>
        <fullName evidence="13">Alcohol dehydrogenase</fullName>
    </submittedName>
</protein>
<evidence type="ECO:0000256" key="10">
    <source>
        <dbReference type="PIRSR" id="PIRSR000018-51"/>
    </source>
</evidence>
<evidence type="ECO:0000256" key="4">
    <source>
        <dbReference type="ARBA" id="ARBA00022723"/>
    </source>
</evidence>
<dbReference type="OrthoDB" id="9809720at2"/>
<comment type="caution">
    <text evidence="13">The sequence shown here is derived from an EMBL/GenBank/DDBJ whole genome shotgun (WGS) entry which is preliminary data.</text>
</comment>
<sequence length="459" mass="49637">MNDRRQGIPRRHVVAACIAAILLGAVALWPDSKDTPERITGGVGESAQHAIPAASSIEDLARRGEYLAKAADCIGCHTARGGGQPYAGGFKMTTPLGIIISTNITPDPDHGIGRYTYEDFSRALRDGIARDGHNLYPAMPYTAFRRMREEDMRALYAYFMQGVEPVATTPAPTKLPFPFNQRWTLTLWRAVFAPVTAFRPPEQADPAMLRGAYLVQVVGHCGACHTPRGVGYQELAYDERSADFLTGQVNDDWYAPSLRDTDAAGIRRMRREDIVSFLKTGHAGGNVAYGAMSETIQSSTQHLTDEDLLAIATYLKALPPAEDNAHFHPDQRHRTERLAAEGNRTLDVQSGGAAVYQGFCARCHGADGAGVPGVFPALSGNPSVLVPDSTSLVRIVLQGATSPKTMTGPPPQEMPAFGTTLTDLQIAQVLTYVRESWGNDAGEISTNDVMGLRSTLGKR</sequence>
<feature type="binding site" description="axial binding residue" evidence="10">
    <location>
        <position position="77"/>
    </location>
    <ligand>
        <name>heme c</name>
        <dbReference type="ChEBI" id="CHEBI:61717"/>
        <label>1</label>
    </ligand>
    <ligandPart>
        <name>Fe</name>
        <dbReference type="ChEBI" id="CHEBI:18248"/>
    </ligandPart>
</feature>
<dbReference type="InterPro" id="IPR036909">
    <property type="entry name" value="Cyt_c-like_dom_sf"/>
</dbReference>
<evidence type="ECO:0000256" key="1">
    <source>
        <dbReference type="ARBA" id="ARBA00004236"/>
    </source>
</evidence>
<feature type="binding site" description="covalent" evidence="9">
    <location>
        <position position="76"/>
    </location>
    <ligand>
        <name>heme c</name>
        <dbReference type="ChEBI" id="CHEBI:61717"/>
        <label>1</label>
    </ligand>
</feature>
<dbReference type="PANTHER" id="PTHR35008:SF8">
    <property type="entry name" value="ALCOHOL DEHYDROGENASE CYTOCHROME C SUBUNIT"/>
    <property type="match status" value="1"/>
</dbReference>
<evidence type="ECO:0000313" key="14">
    <source>
        <dbReference type="Proteomes" id="UP000290849"/>
    </source>
</evidence>
<name>A0A4Q1HPK8_9BURK</name>
<dbReference type="GO" id="GO:0005506">
    <property type="term" value="F:iron ion binding"/>
    <property type="evidence" value="ECO:0007669"/>
    <property type="project" value="InterPro"/>
</dbReference>
<reference evidence="13 14" key="1">
    <citation type="journal article" date="2017" name="Int. J. Syst. Evol. Microbiol.">
        <title>Achromobacter aloeverae sp. nov., isolated from the root of Aloe vera (L.) Burm.f.</title>
        <authorList>
            <person name="Kuncharoen N."/>
            <person name="Muramatsu Y."/>
            <person name="Shibata C."/>
            <person name="Kamakura Y."/>
            <person name="Nakagawa Y."/>
            <person name="Tanasupawat S."/>
        </authorList>
    </citation>
    <scope>NUCLEOTIDE SEQUENCE [LARGE SCALE GENOMIC DNA]</scope>
    <source>
        <strain evidence="13 14">AVA-1</strain>
    </source>
</reference>
<organism evidence="13 14">
    <name type="scientific">Achromobacter aloeverae</name>
    <dbReference type="NCBI Taxonomy" id="1750518"/>
    <lineage>
        <taxon>Bacteria</taxon>
        <taxon>Pseudomonadati</taxon>
        <taxon>Pseudomonadota</taxon>
        <taxon>Betaproteobacteria</taxon>
        <taxon>Burkholderiales</taxon>
        <taxon>Alcaligenaceae</taxon>
        <taxon>Achromobacter</taxon>
    </lineage>
</organism>
<dbReference type="PROSITE" id="PS51007">
    <property type="entry name" value="CYTC"/>
    <property type="match status" value="3"/>
</dbReference>
<comment type="cofactor">
    <cofactor evidence="9">
        <name>heme c</name>
        <dbReference type="ChEBI" id="CHEBI:61717"/>
    </cofactor>
    <text evidence="9">Binds 3 heme c groups covalently per subunit.</text>
</comment>
<dbReference type="EMBL" id="PYAL01000001">
    <property type="protein sequence ID" value="RXN92296.1"/>
    <property type="molecule type" value="Genomic_DNA"/>
</dbReference>
<evidence type="ECO:0000256" key="2">
    <source>
        <dbReference type="ARBA" id="ARBA00022475"/>
    </source>
</evidence>
<keyword evidence="6" id="KW-0677">Repeat</keyword>
<feature type="domain" description="Cytochrome c" evidence="12">
    <location>
        <begin position="206"/>
        <end position="319"/>
    </location>
</feature>
<evidence type="ECO:0000256" key="7">
    <source>
        <dbReference type="ARBA" id="ARBA00023004"/>
    </source>
</evidence>
<dbReference type="RefSeq" id="WP_129148259.1">
    <property type="nucleotide sequence ID" value="NZ_JBHSDO010000016.1"/>
</dbReference>
<evidence type="ECO:0000256" key="9">
    <source>
        <dbReference type="PIRSR" id="PIRSR000018-50"/>
    </source>
</evidence>
<feature type="binding site" description="covalent" evidence="9">
    <location>
        <position position="73"/>
    </location>
    <ligand>
        <name>heme c</name>
        <dbReference type="ChEBI" id="CHEBI:61717"/>
        <label>1</label>
    </ligand>
</feature>
<evidence type="ECO:0000256" key="5">
    <source>
        <dbReference type="ARBA" id="ARBA00022729"/>
    </source>
</evidence>
<feature type="domain" description="Cytochrome c" evidence="12">
    <location>
        <begin position="59"/>
        <end position="163"/>
    </location>
</feature>
<keyword evidence="5" id="KW-0732">Signal</keyword>
<evidence type="ECO:0000256" key="3">
    <source>
        <dbReference type="ARBA" id="ARBA00022617"/>
    </source>
</evidence>
<dbReference type="Pfam" id="PF00034">
    <property type="entry name" value="Cytochrom_C"/>
    <property type="match status" value="2"/>
</dbReference>
<dbReference type="GO" id="GO:0005886">
    <property type="term" value="C:plasma membrane"/>
    <property type="evidence" value="ECO:0007669"/>
    <property type="project" value="UniProtKB-SubCell"/>
</dbReference>
<dbReference type="GO" id="GO:0009055">
    <property type="term" value="F:electron transfer activity"/>
    <property type="evidence" value="ECO:0007669"/>
    <property type="project" value="InterPro"/>
</dbReference>
<gene>
    <name evidence="13" type="ORF">C7R54_00580</name>
</gene>
<evidence type="ECO:0000259" key="12">
    <source>
        <dbReference type="PROSITE" id="PS51007"/>
    </source>
</evidence>
<keyword evidence="8 11" id="KW-0472">Membrane</keyword>
<dbReference type="InterPro" id="IPR009056">
    <property type="entry name" value="Cyt_c-like_dom"/>
</dbReference>
<evidence type="ECO:0000313" key="13">
    <source>
        <dbReference type="EMBL" id="RXN92296.1"/>
    </source>
</evidence>
<feature type="binding site" description="axial binding residue" evidence="10">
    <location>
        <position position="364"/>
    </location>
    <ligand>
        <name>heme c</name>
        <dbReference type="ChEBI" id="CHEBI:61717"/>
        <label>3</label>
    </ligand>
    <ligandPart>
        <name>Fe</name>
        <dbReference type="ChEBI" id="CHEBI:18248"/>
    </ligandPart>
</feature>
<keyword evidence="4 10" id="KW-0479">Metal-binding</keyword>
<dbReference type="Proteomes" id="UP000290849">
    <property type="component" value="Unassembled WGS sequence"/>
</dbReference>
<feature type="domain" description="Cytochrome c" evidence="12">
    <location>
        <begin position="347"/>
        <end position="437"/>
    </location>
</feature>
<feature type="binding site" description="covalent" evidence="9">
    <location>
        <position position="224"/>
    </location>
    <ligand>
        <name>heme c</name>
        <dbReference type="ChEBI" id="CHEBI:61717"/>
        <label>2</label>
    </ligand>
</feature>
<keyword evidence="3 9" id="KW-0349">Heme</keyword>
<accession>A0A4Q1HPK8</accession>
<dbReference type="InterPro" id="IPR051459">
    <property type="entry name" value="Cytochrome_c-type_DH"/>
</dbReference>
<dbReference type="PIRSF" id="PIRSF000018">
    <property type="entry name" value="Mb_ADH_cyt_c"/>
    <property type="match status" value="1"/>
</dbReference>
<dbReference type="Gene3D" id="1.10.760.10">
    <property type="entry name" value="Cytochrome c-like domain"/>
    <property type="match status" value="3"/>
</dbReference>
<feature type="binding site" description="covalent" evidence="9">
    <location>
        <position position="221"/>
    </location>
    <ligand>
        <name>heme c</name>
        <dbReference type="ChEBI" id="CHEBI:61717"/>
        <label>2</label>
    </ligand>
</feature>
<feature type="binding site" description="covalent" evidence="9">
    <location>
        <position position="363"/>
    </location>
    <ligand>
        <name>heme c</name>
        <dbReference type="ChEBI" id="CHEBI:61717"/>
        <label>3</label>
    </ligand>
</feature>
<dbReference type="SUPFAM" id="SSF46626">
    <property type="entry name" value="Cytochrome c"/>
    <property type="match status" value="3"/>
</dbReference>
<dbReference type="AlphaFoldDB" id="A0A4Q1HPK8"/>
<feature type="binding site" description="covalent" evidence="9">
    <location>
        <position position="360"/>
    </location>
    <ligand>
        <name>heme c</name>
        <dbReference type="ChEBI" id="CHEBI:61717"/>
        <label>3</label>
    </ligand>
</feature>
<keyword evidence="7 10" id="KW-0408">Iron</keyword>
<proteinExistence type="predicted"/>